<name>A0A545UBS3_9GAMM</name>
<evidence type="ECO:0000259" key="7">
    <source>
        <dbReference type="Pfam" id="PF18158"/>
    </source>
</evidence>
<dbReference type="SUPFAM" id="SSF56645">
    <property type="entry name" value="Acyl-CoA dehydrogenase NM domain-like"/>
    <property type="match status" value="1"/>
</dbReference>
<dbReference type="Gene3D" id="1.20.140.10">
    <property type="entry name" value="Butyryl-CoA Dehydrogenase, subunit A, domain 3"/>
    <property type="match status" value="1"/>
</dbReference>
<dbReference type="InterPro" id="IPR009075">
    <property type="entry name" value="AcylCo_DH/oxidase_C"/>
</dbReference>
<keyword evidence="3 4" id="KW-0274">FAD</keyword>
<feature type="domain" description="Acyl-CoA dehydrogenase/oxidase C-terminal" evidence="5">
    <location>
        <begin position="305"/>
        <end position="459"/>
    </location>
</feature>
<dbReference type="RefSeq" id="WP_142894403.1">
    <property type="nucleotide sequence ID" value="NZ_ML660165.1"/>
</dbReference>
<reference evidence="8 9" key="1">
    <citation type="submission" date="2019-07" db="EMBL/GenBank/DDBJ databases">
        <title>Draft genome for Aliikangiella sp. M105.</title>
        <authorList>
            <person name="Wang G."/>
        </authorList>
    </citation>
    <scope>NUCLEOTIDE SEQUENCE [LARGE SCALE GENOMIC DNA]</scope>
    <source>
        <strain evidence="8 9">M105</strain>
    </source>
</reference>
<evidence type="ECO:0000256" key="2">
    <source>
        <dbReference type="ARBA" id="ARBA00022630"/>
    </source>
</evidence>
<dbReference type="InterPro" id="IPR041504">
    <property type="entry name" value="AidB_N"/>
</dbReference>
<dbReference type="Proteomes" id="UP000315439">
    <property type="component" value="Unassembled WGS sequence"/>
</dbReference>
<dbReference type="AlphaFoldDB" id="A0A545UBS3"/>
<dbReference type="InterPro" id="IPR036250">
    <property type="entry name" value="AcylCo_DH-like_C"/>
</dbReference>
<gene>
    <name evidence="8" type="ORF">FLL46_13980</name>
</gene>
<dbReference type="Pfam" id="PF18158">
    <property type="entry name" value="AidB_N"/>
    <property type="match status" value="1"/>
</dbReference>
<evidence type="ECO:0000313" key="8">
    <source>
        <dbReference type="EMBL" id="TQV86921.1"/>
    </source>
</evidence>
<sequence length="565" mass="62902">MNTQQPGQSQTDQLRDGQIITAETHQVFNQPSPLENYNAFTSNNILLNYVEKFGGVWGEQKLANYGHQVGHELLTAGFSANSHKPEFQSHDRFGNRIDQVKYHPAYHQLMKAAINAGHHNIPWTNPEKGTHVVRAALEYLHTQADPGSGCPLTMTFAAVPALKHQPDIAEKWLPKVLSNEYDPDNRPFFEKNGLTIGMAMTEKQGGSDVRANTTRAFPIGEPGPGKAYELVGHKWFCSAPMCDAFLVLANTNKGLSCFLLPRWKPDGHKNEMHIQRLKNKMGNVSNASSEVEFRGAFAWMIGEDGRGVRTILEMVAMTRFDCMVGSSAIMGLAAAQALHHTGGREVFGKNLHQQPLMQNVLADLALESEAALAISMRLAYSLDHQEKEHEQLLFRLGTAIGKYWICKRTPQHTYEAMESIGGVAVVEDNVLARLYRESPINAIWEGSGNVQCLDVARAMTRTPKVIEAFIAEQEKAVGQIKCFDQQLSTLKNQLASNKIAENQLRILVEKMAILWQASSLIQFSEDFVAEAFVENRLKNTSGNMYGTLNENVSFTQIIERAKPAL</sequence>
<evidence type="ECO:0000256" key="1">
    <source>
        <dbReference type="ARBA" id="ARBA00009347"/>
    </source>
</evidence>
<dbReference type="Gene3D" id="6.10.250.600">
    <property type="match status" value="1"/>
</dbReference>
<evidence type="ECO:0000256" key="4">
    <source>
        <dbReference type="RuleBase" id="RU362125"/>
    </source>
</evidence>
<feature type="domain" description="Adaptive response protein AidB N-terminal" evidence="7">
    <location>
        <begin position="29"/>
        <end position="183"/>
    </location>
</feature>
<evidence type="ECO:0000313" key="9">
    <source>
        <dbReference type="Proteomes" id="UP000315439"/>
    </source>
</evidence>
<comment type="cofactor">
    <cofactor evidence="4">
        <name>FAD</name>
        <dbReference type="ChEBI" id="CHEBI:57692"/>
    </cofactor>
</comment>
<evidence type="ECO:0000256" key="3">
    <source>
        <dbReference type="ARBA" id="ARBA00022827"/>
    </source>
</evidence>
<keyword evidence="2 4" id="KW-0285">Flavoprotein</keyword>
<dbReference type="PANTHER" id="PTHR42707">
    <property type="entry name" value="ACYL-COA DEHYDROGENASE"/>
    <property type="match status" value="1"/>
</dbReference>
<feature type="domain" description="Acyl-CoA oxidase/dehydrogenase middle" evidence="6">
    <location>
        <begin position="197"/>
        <end position="294"/>
    </location>
</feature>
<keyword evidence="4" id="KW-0560">Oxidoreductase</keyword>
<dbReference type="OrthoDB" id="9771038at2"/>
<dbReference type="Gene3D" id="2.40.110.20">
    <property type="match status" value="1"/>
</dbReference>
<keyword evidence="9" id="KW-1185">Reference proteome</keyword>
<dbReference type="InterPro" id="IPR006091">
    <property type="entry name" value="Acyl-CoA_Oxase/DH_mid-dom"/>
</dbReference>
<dbReference type="InterPro" id="IPR052904">
    <property type="entry name" value="Acyl-CoA_dehydrogenase-like"/>
</dbReference>
<evidence type="ECO:0000259" key="5">
    <source>
        <dbReference type="Pfam" id="PF00441"/>
    </source>
</evidence>
<organism evidence="8 9">
    <name type="scientific">Aliikangiella coralliicola</name>
    <dbReference type="NCBI Taxonomy" id="2592383"/>
    <lineage>
        <taxon>Bacteria</taxon>
        <taxon>Pseudomonadati</taxon>
        <taxon>Pseudomonadota</taxon>
        <taxon>Gammaproteobacteria</taxon>
        <taxon>Oceanospirillales</taxon>
        <taxon>Pleioneaceae</taxon>
        <taxon>Aliikangiella</taxon>
    </lineage>
</organism>
<dbReference type="Pfam" id="PF00441">
    <property type="entry name" value="Acyl-CoA_dh_1"/>
    <property type="match status" value="1"/>
</dbReference>
<dbReference type="GO" id="GO:0003995">
    <property type="term" value="F:acyl-CoA dehydrogenase activity"/>
    <property type="evidence" value="ECO:0007669"/>
    <property type="project" value="TreeGrafter"/>
</dbReference>
<dbReference type="PANTHER" id="PTHR42707:SF3">
    <property type="entry name" value="ACYL-COA DEHYDROGENASE AIDB-RELATED"/>
    <property type="match status" value="1"/>
</dbReference>
<comment type="similarity">
    <text evidence="1 4">Belongs to the acyl-CoA dehydrogenase family.</text>
</comment>
<dbReference type="SUPFAM" id="SSF47203">
    <property type="entry name" value="Acyl-CoA dehydrogenase C-terminal domain-like"/>
    <property type="match status" value="1"/>
</dbReference>
<proteinExistence type="inferred from homology"/>
<dbReference type="Pfam" id="PF02770">
    <property type="entry name" value="Acyl-CoA_dh_M"/>
    <property type="match status" value="1"/>
</dbReference>
<dbReference type="InterPro" id="IPR009100">
    <property type="entry name" value="AcylCoA_DH/oxidase_NM_dom_sf"/>
</dbReference>
<dbReference type="EMBL" id="VIKS01000009">
    <property type="protein sequence ID" value="TQV86921.1"/>
    <property type="molecule type" value="Genomic_DNA"/>
</dbReference>
<comment type="caution">
    <text evidence="8">The sequence shown here is derived from an EMBL/GenBank/DDBJ whole genome shotgun (WGS) entry which is preliminary data.</text>
</comment>
<evidence type="ECO:0000259" key="6">
    <source>
        <dbReference type="Pfam" id="PF02770"/>
    </source>
</evidence>
<protein>
    <submittedName>
        <fullName evidence="8">DNA alkylation response protein</fullName>
    </submittedName>
</protein>
<accession>A0A545UBS3</accession>